<dbReference type="AlphaFoldDB" id="A0A392PU30"/>
<feature type="non-terminal residue" evidence="2">
    <location>
        <position position="1"/>
    </location>
</feature>
<accession>A0A392PU30</accession>
<feature type="region of interest" description="Disordered" evidence="1">
    <location>
        <begin position="1"/>
        <end position="49"/>
    </location>
</feature>
<feature type="compositionally biased region" description="Basic and acidic residues" evidence="1">
    <location>
        <begin position="1"/>
        <end position="28"/>
    </location>
</feature>
<dbReference type="Proteomes" id="UP000265520">
    <property type="component" value="Unassembled WGS sequence"/>
</dbReference>
<organism evidence="2 3">
    <name type="scientific">Trifolium medium</name>
    <dbReference type="NCBI Taxonomy" id="97028"/>
    <lineage>
        <taxon>Eukaryota</taxon>
        <taxon>Viridiplantae</taxon>
        <taxon>Streptophyta</taxon>
        <taxon>Embryophyta</taxon>
        <taxon>Tracheophyta</taxon>
        <taxon>Spermatophyta</taxon>
        <taxon>Magnoliopsida</taxon>
        <taxon>eudicotyledons</taxon>
        <taxon>Gunneridae</taxon>
        <taxon>Pentapetalae</taxon>
        <taxon>rosids</taxon>
        <taxon>fabids</taxon>
        <taxon>Fabales</taxon>
        <taxon>Fabaceae</taxon>
        <taxon>Papilionoideae</taxon>
        <taxon>50 kb inversion clade</taxon>
        <taxon>NPAAA clade</taxon>
        <taxon>Hologalegina</taxon>
        <taxon>IRL clade</taxon>
        <taxon>Trifolieae</taxon>
        <taxon>Trifolium</taxon>
    </lineage>
</organism>
<dbReference type="EMBL" id="LXQA010093924">
    <property type="protein sequence ID" value="MCI14816.1"/>
    <property type="molecule type" value="Genomic_DNA"/>
</dbReference>
<evidence type="ECO:0000313" key="2">
    <source>
        <dbReference type="EMBL" id="MCI14816.1"/>
    </source>
</evidence>
<proteinExistence type="predicted"/>
<name>A0A392PU30_9FABA</name>
<reference evidence="2 3" key="1">
    <citation type="journal article" date="2018" name="Front. Plant Sci.">
        <title>Red Clover (Trifolium pratense) and Zigzag Clover (T. medium) - A Picture of Genomic Similarities and Differences.</title>
        <authorList>
            <person name="Dluhosova J."/>
            <person name="Istvanek J."/>
            <person name="Nedelnik J."/>
            <person name="Repkova J."/>
        </authorList>
    </citation>
    <scope>NUCLEOTIDE SEQUENCE [LARGE SCALE GENOMIC DNA]</scope>
    <source>
        <strain evidence="3">cv. 10/8</strain>
        <tissue evidence="2">Leaf</tissue>
    </source>
</reference>
<sequence>QERRESKLGQGERARDQEEARDFIESRNRGGRRATIGNELASSRRFSPD</sequence>
<evidence type="ECO:0000313" key="3">
    <source>
        <dbReference type="Proteomes" id="UP000265520"/>
    </source>
</evidence>
<protein>
    <submittedName>
        <fullName evidence="2">Uncharacterized protein</fullName>
    </submittedName>
</protein>
<keyword evidence="3" id="KW-1185">Reference proteome</keyword>
<comment type="caution">
    <text evidence="2">The sequence shown here is derived from an EMBL/GenBank/DDBJ whole genome shotgun (WGS) entry which is preliminary data.</text>
</comment>
<feature type="compositionally biased region" description="Polar residues" evidence="1">
    <location>
        <begin position="40"/>
        <end position="49"/>
    </location>
</feature>
<evidence type="ECO:0000256" key="1">
    <source>
        <dbReference type="SAM" id="MobiDB-lite"/>
    </source>
</evidence>